<dbReference type="GO" id="GO:0009035">
    <property type="term" value="F:type I site-specific deoxyribonuclease activity"/>
    <property type="evidence" value="ECO:0007669"/>
    <property type="project" value="UniProtKB-EC"/>
</dbReference>
<dbReference type="Gene3D" id="3.40.50.300">
    <property type="entry name" value="P-loop containing nucleotide triphosphate hydrolases"/>
    <property type="match status" value="2"/>
</dbReference>
<keyword evidence="1" id="KW-0680">Restriction system</keyword>
<keyword evidence="3" id="KW-0378">Hydrolase</keyword>
<dbReference type="Gene3D" id="1.20.58.910">
    <property type="match status" value="1"/>
</dbReference>
<dbReference type="InterPro" id="IPR022625">
    <property type="entry name" value="TypeI_RM_Rsu_C"/>
</dbReference>
<dbReference type="InterPro" id="IPR055180">
    <property type="entry name" value="HsdR_RecA-like_helicase_dom_2"/>
</dbReference>
<dbReference type="Pfam" id="PF12008">
    <property type="entry name" value="EcoR124_C"/>
    <property type="match status" value="1"/>
</dbReference>
<dbReference type="PANTHER" id="PTHR30195">
    <property type="entry name" value="TYPE I SITE-SPECIFIC DEOXYRIBONUCLEASE PROTEIN SUBUNIT M AND R"/>
    <property type="match status" value="1"/>
</dbReference>
<name>A0AB38VIJ0_STRAG</name>
<dbReference type="Proteomes" id="UP000268870">
    <property type="component" value="Chromosome"/>
</dbReference>
<feature type="domain" description="Helicase ATP-binding" evidence="2">
    <location>
        <begin position="28"/>
        <end position="203"/>
    </location>
</feature>
<dbReference type="CDD" id="cd18800">
    <property type="entry name" value="SF2_C_EcoR124I-like"/>
    <property type="match status" value="1"/>
</dbReference>
<dbReference type="SUPFAM" id="SSF52540">
    <property type="entry name" value="P-loop containing nucleoside triphosphate hydrolases"/>
    <property type="match status" value="2"/>
</dbReference>
<sequence length="751" mass="86220">MTYSVIDDDKKALILLRPYQIHAIEAVAEASRQHKSGYIWHTTGSGKTLTSYKVARNILQIPAVEKSIFVIDRKDLDDQTTSAFQSYAQNDIFDVDETEDTRQLIKNLESSDRRVVVTTIQKLNAMISQMESYDTPKLKKLKERLAHLNVVFVVDECHRAVTPERQRHLTNTFRNSLWYGFTGTPIFAENKRAQLGDLAQTTEQQYGKCLHQYTVKEAIHDKAVLGFQVEYKTTIPDMSEDSIPEEAYDHEEHMLAVLDSIINQSRKKLGFNNGIGQTFEGLLTVKSIARAQAYYDLIKKVKAGETDLVISKKVKEKLPDFPKVAITYSVTENENDSISRQEKMTENLEDYNNLFGTNFTIDNLQGYNRDLNDRLARKKDKFKDRHEQLDLVIVVDRLLTGFDAPCLSTIFIDRQPMKPQHIIQTFSRTNRIFENGKNYGQIVTFQAPIHFKEAVDTALSLYSNGGQNEVLAPSWDEEKARFLETVSALQVIAPDPNAFPSIESADDLFLKQFAKAYQAFDKLYASVQVYSDFNETLLSEIGLSDEVIDTYTGTYQNVIAEIRKRREGDEAIPEININYELESVQMDDINYHYILTLIQAFVDQEQEALQERLNDNPMDQYIQDLAKSNPAMANSLAELWQDIQKDPKAYEGKNITYELDNLIDDKIQRAIEHFADQWKADPDKLAFVAINYQSANTTKQVGMSTLKESLDYQAYKEKQGDSAMNKLKYKSQFERELVQFIRDQIQPLKGH</sequence>
<dbReference type="SMART" id="SM00487">
    <property type="entry name" value="DEXDc"/>
    <property type="match status" value="1"/>
</dbReference>
<evidence type="ECO:0000259" key="2">
    <source>
        <dbReference type="PROSITE" id="PS51192"/>
    </source>
</evidence>
<accession>A0AB38VIJ0</accession>
<dbReference type="PROSITE" id="PS51192">
    <property type="entry name" value="HELICASE_ATP_BIND_1"/>
    <property type="match status" value="1"/>
</dbReference>
<dbReference type="InterPro" id="IPR040980">
    <property type="entry name" value="SWI2_SNF2"/>
</dbReference>
<dbReference type="EMBL" id="LR134265">
    <property type="protein sequence ID" value="VED64335.1"/>
    <property type="molecule type" value="Genomic_DNA"/>
</dbReference>
<gene>
    <name evidence="3" type="primary">hsdR_2</name>
    <name evidence="3" type="ORF">NCTC8184_00304</name>
</gene>
<organism evidence="3 4">
    <name type="scientific">Streptococcus agalactiae</name>
    <dbReference type="NCBI Taxonomy" id="1311"/>
    <lineage>
        <taxon>Bacteria</taxon>
        <taxon>Bacillati</taxon>
        <taxon>Bacillota</taxon>
        <taxon>Bacilli</taxon>
        <taxon>Lactobacillales</taxon>
        <taxon>Streptococcaceae</taxon>
        <taxon>Streptococcus</taxon>
    </lineage>
</organism>
<dbReference type="Pfam" id="PF18766">
    <property type="entry name" value="SWI2_SNF2"/>
    <property type="match status" value="1"/>
</dbReference>
<protein>
    <submittedName>
        <fullName evidence="3">Type I site-specific deoxyribonuclease, HsdR family protein</fullName>
        <ecNumber evidence="3">3.1.21.3</ecNumber>
    </submittedName>
</protein>
<dbReference type="GO" id="GO:0009307">
    <property type="term" value="P:DNA restriction-modification system"/>
    <property type="evidence" value="ECO:0007669"/>
    <property type="project" value="UniProtKB-KW"/>
</dbReference>
<dbReference type="InterPro" id="IPR014001">
    <property type="entry name" value="Helicase_ATP-bd"/>
</dbReference>
<proteinExistence type="predicted"/>
<evidence type="ECO:0000256" key="1">
    <source>
        <dbReference type="ARBA" id="ARBA00022747"/>
    </source>
</evidence>
<dbReference type="EC" id="3.1.21.3" evidence="3"/>
<dbReference type="PANTHER" id="PTHR30195:SF16">
    <property type="entry name" value="TYPE I RESTRICTION ENZYME ENDONUCLEASE SUBUNIT"/>
    <property type="match status" value="1"/>
</dbReference>
<evidence type="ECO:0000313" key="3">
    <source>
        <dbReference type="EMBL" id="VED64335.1"/>
    </source>
</evidence>
<dbReference type="Pfam" id="PF22679">
    <property type="entry name" value="T1R_D3-like"/>
    <property type="match status" value="1"/>
</dbReference>
<evidence type="ECO:0000313" key="4">
    <source>
        <dbReference type="Proteomes" id="UP000268870"/>
    </source>
</evidence>
<dbReference type="InterPro" id="IPR051268">
    <property type="entry name" value="Type-I_R_enzyme_R_subunit"/>
</dbReference>
<reference evidence="3 4" key="1">
    <citation type="submission" date="2018-12" db="EMBL/GenBank/DDBJ databases">
        <authorList>
            <consortium name="Pathogen Informatics"/>
        </authorList>
    </citation>
    <scope>NUCLEOTIDE SEQUENCE [LARGE SCALE GENOMIC DNA]</scope>
    <source>
        <strain evidence="3 4">NCTC8184</strain>
    </source>
</reference>
<dbReference type="AlphaFoldDB" id="A0AB38VIJ0"/>
<dbReference type="InterPro" id="IPR027417">
    <property type="entry name" value="P-loop_NTPase"/>
</dbReference>